<sequence>MVLIKDADCRLQIGDVCCSLRFDDPAYGVYSRKYFNEFISDDEPELILDISINLTENDLEETDIPDSVLLSKTVNGNSFDFHSGLIKGILDMEERRCTVTFSGKGIHSFKQFLFSVYYTLVRHNHPGESNFLIHACAVSRDGCGYVFSGPSESGKSTIARFSSDHTILNDETVIIRKENGSYMVSSTPFRGDYMDNENVSTALNAIFLIRHGEKNIIKEISKKEFVIRFIKEVIYSDSLLSTKRADTFSEMVNFCSMVADEVPFYELQFLPDSSFWNVIDDFNGLKTEKEV</sequence>
<evidence type="ECO:0000313" key="2">
    <source>
        <dbReference type="Proteomes" id="UP000248329"/>
    </source>
</evidence>
<reference evidence="1" key="1">
    <citation type="submission" date="2018-01" db="EMBL/GenBank/DDBJ databases">
        <authorList>
            <person name="Krukenberg V."/>
        </authorList>
    </citation>
    <scope>NUCLEOTIDE SEQUENCE</scope>
    <source>
        <strain evidence="1">E20ANME2</strain>
    </source>
</reference>
<dbReference type="Proteomes" id="UP000248329">
    <property type="component" value="Unassembled WGS sequence"/>
</dbReference>
<protein>
    <submittedName>
        <fullName evidence="1">Uncharacterized protein</fullName>
    </submittedName>
</protein>
<comment type="caution">
    <text evidence="1">The sequence shown here is derived from an EMBL/GenBank/DDBJ whole genome shotgun (WGS) entry which is preliminary data.</text>
</comment>
<name>A0AC61L525_9EURY</name>
<gene>
    <name evidence="1" type="ORF">C4B59_03950</name>
</gene>
<dbReference type="EMBL" id="PQXF01000005">
    <property type="protein sequence ID" value="PXF61398.1"/>
    <property type="molecule type" value="Genomic_DNA"/>
</dbReference>
<organism evidence="1 2">
    <name type="scientific">Candidatus Methanogaster sp</name>
    <dbReference type="NCBI Taxonomy" id="3386292"/>
    <lineage>
        <taxon>Archaea</taxon>
        <taxon>Methanobacteriati</taxon>
        <taxon>Methanobacteriota</taxon>
        <taxon>Stenosarchaea group</taxon>
        <taxon>Methanomicrobia</taxon>
        <taxon>Methanosarcinales</taxon>
        <taxon>ANME-2 cluster</taxon>
        <taxon>Candidatus Methanogasteraceae</taxon>
        <taxon>Candidatus Methanogaster</taxon>
    </lineage>
</organism>
<proteinExistence type="predicted"/>
<accession>A0AC61L525</accession>
<evidence type="ECO:0000313" key="1">
    <source>
        <dbReference type="EMBL" id="PXF61398.1"/>
    </source>
</evidence>